<gene>
    <name evidence="2" type="ORF">A0H81_06857</name>
</gene>
<evidence type="ECO:0000313" key="2">
    <source>
        <dbReference type="EMBL" id="OBZ73240.1"/>
    </source>
</evidence>
<feature type="compositionally biased region" description="Polar residues" evidence="1">
    <location>
        <begin position="222"/>
        <end position="234"/>
    </location>
</feature>
<comment type="caution">
    <text evidence="2">The sequence shown here is derived from an EMBL/GenBank/DDBJ whole genome shotgun (WGS) entry which is preliminary data.</text>
</comment>
<feature type="region of interest" description="Disordered" evidence="1">
    <location>
        <begin position="222"/>
        <end position="323"/>
    </location>
</feature>
<sequence length="358" mass="39512">MDPALQAKIQLAQAFAGDEAHNPGSWEAYFYLYWSAAFLSLFPTSDIHVGPQYVLSTTQVDNDGVTKKKTKVPDFGLVYLKGVQIDFPPRPAIDEVRTYEDLNAFFRGPYKVEDYSLLVICEVKGFPNIEKHFEEGDDLTVALQRTVAARFAEARAGARTQSKVLFSAHEEIEGIALTVCVGDYFSWTRCDRQEVSELSQNVDGTYRPKLLNAVYSRSTVASRAKQVSTTTMTLRSPRARKPNPRYTASGSTEPAAVTRASRRAAKIATGSKGKGKAPEVPRASTSKQGQRSATKTRAAPQRPADYGDSSSEGDPPSSTDTDVLKWSHWISWLAVDAEDEKDRLRAAIKSYNPGRDLS</sequence>
<dbReference type="Proteomes" id="UP000092993">
    <property type="component" value="Unassembled WGS sequence"/>
</dbReference>
<proteinExistence type="predicted"/>
<accession>A0A1C7M8J1</accession>
<feature type="compositionally biased region" description="Polar residues" evidence="1">
    <location>
        <begin position="283"/>
        <end position="295"/>
    </location>
</feature>
<keyword evidence="3" id="KW-1185">Reference proteome</keyword>
<feature type="compositionally biased region" description="Low complexity" evidence="1">
    <location>
        <begin position="306"/>
        <end position="321"/>
    </location>
</feature>
<protein>
    <submittedName>
        <fullName evidence="2">Uncharacterized protein</fullName>
    </submittedName>
</protein>
<reference evidence="2 3" key="1">
    <citation type="submission" date="2016-03" db="EMBL/GenBank/DDBJ databases">
        <title>Whole genome sequencing of Grifola frondosa 9006-11.</title>
        <authorList>
            <person name="Min B."/>
            <person name="Park H."/>
            <person name="Kim J.-G."/>
            <person name="Cho H."/>
            <person name="Oh Y.-L."/>
            <person name="Kong W.-S."/>
            <person name="Choi I.-G."/>
        </authorList>
    </citation>
    <scope>NUCLEOTIDE SEQUENCE [LARGE SCALE GENOMIC DNA]</scope>
    <source>
        <strain evidence="2 3">9006-11</strain>
    </source>
</reference>
<evidence type="ECO:0000256" key="1">
    <source>
        <dbReference type="SAM" id="MobiDB-lite"/>
    </source>
</evidence>
<evidence type="ECO:0000313" key="3">
    <source>
        <dbReference type="Proteomes" id="UP000092993"/>
    </source>
</evidence>
<dbReference type="AlphaFoldDB" id="A0A1C7M8J1"/>
<dbReference type="OrthoDB" id="10647755at2759"/>
<organism evidence="2 3">
    <name type="scientific">Grifola frondosa</name>
    <name type="common">Maitake</name>
    <name type="synonym">Polyporus frondosus</name>
    <dbReference type="NCBI Taxonomy" id="5627"/>
    <lineage>
        <taxon>Eukaryota</taxon>
        <taxon>Fungi</taxon>
        <taxon>Dikarya</taxon>
        <taxon>Basidiomycota</taxon>
        <taxon>Agaricomycotina</taxon>
        <taxon>Agaricomycetes</taxon>
        <taxon>Polyporales</taxon>
        <taxon>Grifolaceae</taxon>
        <taxon>Grifola</taxon>
    </lineage>
</organism>
<name>A0A1C7M8J1_GRIFR</name>
<dbReference type="EMBL" id="LUGG01000007">
    <property type="protein sequence ID" value="OBZ73240.1"/>
    <property type="molecule type" value="Genomic_DNA"/>
</dbReference>